<keyword evidence="5" id="KW-1185">Reference proteome</keyword>
<comment type="function">
    <text evidence="1">Specifically recognizes and binds N6-methyladenosine (m6A)-containing RNAs, and regulates mRNA stability. M6A is a modification present at internal sites of mRNAs and some non-coding RNAs and plays a role in mRNA stability and processing.</text>
</comment>
<dbReference type="GO" id="GO:0005737">
    <property type="term" value="C:cytoplasm"/>
    <property type="evidence" value="ECO:0007669"/>
    <property type="project" value="TreeGrafter"/>
</dbReference>
<dbReference type="AlphaFoldDB" id="A0AAD7QIG2"/>
<proteinExistence type="inferred from homology"/>
<comment type="similarity">
    <text evidence="1">Belongs to the YTHDF family.</text>
</comment>
<comment type="caution">
    <text evidence="4">The sequence shown here is derived from an EMBL/GenBank/DDBJ whole genome shotgun (WGS) entry which is preliminary data.</text>
</comment>
<dbReference type="GO" id="GO:1990247">
    <property type="term" value="F:N6-methyladenosine-containing RNA reader activity"/>
    <property type="evidence" value="ECO:0007669"/>
    <property type="project" value="UniProtKB-UniRule"/>
</dbReference>
<dbReference type="Proteomes" id="UP001163823">
    <property type="component" value="Chromosome 1"/>
</dbReference>
<dbReference type="GO" id="GO:0003729">
    <property type="term" value="F:mRNA binding"/>
    <property type="evidence" value="ECO:0007669"/>
    <property type="project" value="UniProtKB-UniRule"/>
</dbReference>
<dbReference type="InterPro" id="IPR045168">
    <property type="entry name" value="YTH_prot"/>
</dbReference>
<dbReference type="PROSITE" id="PS50882">
    <property type="entry name" value="YTH"/>
    <property type="match status" value="1"/>
</dbReference>
<feature type="region of interest" description="Disordered" evidence="2">
    <location>
        <begin position="26"/>
        <end position="59"/>
    </location>
</feature>
<dbReference type="InterPro" id="IPR007275">
    <property type="entry name" value="YTH_domain"/>
</dbReference>
<gene>
    <name evidence="4" type="ORF">O6P43_001275</name>
</gene>
<feature type="domain" description="YTH" evidence="3">
    <location>
        <begin position="385"/>
        <end position="526"/>
    </location>
</feature>
<evidence type="ECO:0000256" key="1">
    <source>
        <dbReference type="RuleBase" id="RU369095"/>
    </source>
</evidence>
<evidence type="ECO:0000256" key="2">
    <source>
        <dbReference type="SAM" id="MobiDB-lite"/>
    </source>
</evidence>
<protein>
    <recommendedName>
        <fullName evidence="1">YTH domain-containing family protein</fullName>
    </recommendedName>
</protein>
<keyword evidence="1" id="KW-0694">RNA-binding</keyword>
<dbReference type="Pfam" id="PF04146">
    <property type="entry name" value="YTH"/>
    <property type="match status" value="1"/>
</dbReference>
<dbReference type="GO" id="GO:0061157">
    <property type="term" value="P:mRNA destabilization"/>
    <property type="evidence" value="ECO:0007669"/>
    <property type="project" value="TreeGrafter"/>
</dbReference>
<accession>A0AAD7QIG2</accession>
<sequence length="596" mass="66275">MAAAAQLQQPLEDTMQKKLHLDHSTVEVTNSNLMPTKDESPSSDTTSCISSTGESMGRVKESDVDQESLIADQGTVLFGKRLLWILPVSILTGYGGSFGELDNQGFYVGANAVELQYPVTQADNGSFVYLMPRFQPGYCLNFPVNEVGSDGQYIGQPVYSPSPMIPPPLGSPGYYATPLPYGDLLPSHYMWDTSFVGDGTNGNGYNEFVGIHNSGYSFSSPSHRGALLSKSSPSDLRNALEMKKSTSLSDDSVGHVVHSQLKPVNKAPACGSVFQSDVVVNGYFPVTKFSAYNQGKGGFLYHNNLLNMKGNAMAWSSTENLKMRSKNNDSLNEHNQGPRTLNAKGALMSGHSVASNGSVTVHRKNSSVRRNQYNVPDFPTKYDHAYFFVIKSYSEDDIHKSIKYNVWASTPNGNKRLDSAYLDAQERMAEKGSNCPVFLFFSVNASGQFCGVAEMIGQVDFNKSMDFWQQDKWNGHFPVKWHFKKDVPNPQLRHIILENNDNKPVTNSRDTQEVSFIKGIEMLNIFKNFMSETSILDDFEFYESRQKVMQGKRIRQSMPQTDKQQKLDDLTSTFGLVDLSSVRNTAELKFGDRGKE</sequence>
<evidence type="ECO:0000259" key="3">
    <source>
        <dbReference type="PROSITE" id="PS50882"/>
    </source>
</evidence>
<dbReference type="EMBL" id="JARAOO010000001">
    <property type="protein sequence ID" value="KAJ7982110.1"/>
    <property type="molecule type" value="Genomic_DNA"/>
</dbReference>
<dbReference type="Gene3D" id="3.10.590.10">
    <property type="entry name" value="ph1033 like domains"/>
    <property type="match status" value="1"/>
</dbReference>
<reference evidence="4 5" key="1">
    <citation type="journal article" date="2023" name="Science">
        <title>Elucidation of the pathway for biosynthesis of saponin adjuvants from the soapbark tree.</title>
        <authorList>
            <person name="Reed J."/>
            <person name="Orme A."/>
            <person name="El-Demerdash A."/>
            <person name="Owen C."/>
            <person name="Martin L.B.B."/>
            <person name="Misra R.C."/>
            <person name="Kikuchi S."/>
            <person name="Rejzek M."/>
            <person name="Martin A.C."/>
            <person name="Harkess A."/>
            <person name="Leebens-Mack J."/>
            <person name="Louveau T."/>
            <person name="Stephenson M.J."/>
            <person name="Osbourn A."/>
        </authorList>
    </citation>
    <scope>NUCLEOTIDE SEQUENCE [LARGE SCALE GENOMIC DNA]</scope>
    <source>
        <strain evidence="4">S10</strain>
    </source>
</reference>
<dbReference type="CDD" id="cd21134">
    <property type="entry name" value="YTH"/>
    <property type="match status" value="1"/>
</dbReference>
<name>A0AAD7QIG2_QUISA</name>
<organism evidence="4 5">
    <name type="scientific">Quillaja saponaria</name>
    <name type="common">Soap bark tree</name>
    <dbReference type="NCBI Taxonomy" id="32244"/>
    <lineage>
        <taxon>Eukaryota</taxon>
        <taxon>Viridiplantae</taxon>
        <taxon>Streptophyta</taxon>
        <taxon>Embryophyta</taxon>
        <taxon>Tracheophyta</taxon>
        <taxon>Spermatophyta</taxon>
        <taxon>Magnoliopsida</taxon>
        <taxon>eudicotyledons</taxon>
        <taxon>Gunneridae</taxon>
        <taxon>Pentapetalae</taxon>
        <taxon>rosids</taxon>
        <taxon>fabids</taxon>
        <taxon>Fabales</taxon>
        <taxon>Quillajaceae</taxon>
        <taxon>Quillaja</taxon>
    </lineage>
</organism>
<feature type="compositionally biased region" description="Low complexity" evidence="2">
    <location>
        <begin position="42"/>
        <end position="52"/>
    </location>
</feature>
<evidence type="ECO:0000313" key="4">
    <source>
        <dbReference type="EMBL" id="KAJ7982110.1"/>
    </source>
</evidence>
<dbReference type="PANTHER" id="PTHR12357:SF127">
    <property type="entry name" value="YTH DOMAIN-CONTAINING FAMILY PROTEIN"/>
    <property type="match status" value="1"/>
</dbReference>
<dbReference type="PANTHER" id="PTHR12357">
    <property type="entry name" value="YTH YT521-B HOMOLOGY DOMAIN-CONTAINING"/>
    <property type="match status" value="1"/>
</dbReference>
<evidence type="ECO:0000313" key="5">
    <source>
        <dbReference type="Proteomes" id="UP001163823"/>
    </source>
</evidence>